<evidence type="ECO:0000256" key="2">
    <source>
        <dbReference type="ARBA" id="ARBA00022475"/>
    </source>
</evidence>
<comment type="subcellular location">
    <subcellularLocation>
        <location evidence="1">Cell membrane</location>
        <topology evidence="1">Multi-pass membrane protein</topology>
    </subcellularLocation>
</comment>
<dbReference type="EMBL" id="BNJG01000001">
    <property type="protein sequence ID" value="GHO54975.1"/>
    <property type="molecule type" value="Genomic_DNA"/>
</dbReference>
<evidence type="ECO:0000256" key="5">
    <source>
        <dbReference type="ARBA" id="ARBA00023136"/>
    </source>
</evidence>
<gene>
    <name evidence="7" type="ORF">KSB_34500</name>
</gene>
<dbReference type="PANTHER" id="PTHR30250:SF11">
    <property type="entry name" value="O-ANTIGEN TRANSPORTER-RELATED"/>
    <property type="match status" value="1"/>
</dbReference>
<feature type="transmembrane region" description="Helical" evidence="6">
    <location>
        <begin position="88"/>
        <end position="110"/>
    </location>
</feature>
<dbReference type="Proteomes" id="UP000654345">
    <property type="component" value="Unassembled WGS sequence"/>
</dbReference>
<feature type="transmembrane region" description="Helical" evidence="6">
    <location>
        <begin position="365"/>
        <end position="386"/>
    </location>
</feature>
<sequence>MHKTTFKRLRLIRLNALSQHELLTSMEEKNYIATHSEQNAKKEFHQREEQAELQIGQAPIHEQPLASVHQAQTEAEARGLLQRTPNSYLLNQAYGLWVYISWFLLTIILTSKLPKEQYGIYADVTTAYNTILYIVAFGFEDATYTYIPRVFAEHGRASAGWLIRRLVGLRILVLVVVSALLLYSLPVLATLIDQLHIPGSQGTVTALRDPYLRTNLAPLTIYIFGSSVASLLTALCTGLMRMRIVFILGSLVQVALLIFGYILLQLGWGVNGVLWMLGIVSLLQMVGYLIWLTPFLFQRGAPDSVKSIYKQPLRPLFALGMNAWLTNLVSGALLKQVSINLLKIFAVGLIEIGYFNLAFQLADAANLLLVAGFGGVAGSALAAAFIGKNHERLSLSWQALIKIETLLAAPGLIFCLFSANNLATALYSQRYSDVGLLLGIFVFFNLLMRVLGTYIHQPTLYVVGKAPLAVLSQWIGLGIVIVMGTILIGLLHMGAAGALIADGVGRLATGLLMLFFLRKDLPRKYPLAFTLRFLASLVLAAIPSTLWLTLFWQPANRLVLLGSLGISGGLFLACCIGILRLLKPLNQQDITLLKSIKPGLVKYLRHFAR</sequence>
<feature type="transmembrane region" description="Helical" evidence="6">
    <location>
        <begin position="167"/>
        <end position="192"/>
    </location>
</feature>
<name>A0ABQ3UQJ4_9CHLR</name>
<dbReference type="InterPro" id="IPR050833">
    <property type="entry name" value="Poly_Biosynth_Transport"/>
</dbReference>
<keyword evidence="3 6" id="KW-0812">Transmembrane</keyword>
<evidence type="ECO:0000256" key="1">
    <source>
        <dbReference type="ARBA" id="ARBA00004651"/>
    </source>
</evidence>
<evidence type="ECO:0000256" key="6">
    <source>
        <dbReference type="SAM" id="Phobius"/>
    </source>
</evidence>
<feature type="transmembrane region" description="Helical" evidence="6">
    <location>
        <begin position="558"/>
        <end position="582"/>
    </location>
</feature>
<feature type="transmembrane region" description="Helical" evidence="6">
    <location>
        <begin position="529"/>
        <end position="552"/>
    </location>
</feature>
<protein>
    <recommendedName>
        <fullName evidence="9">Polysaccharide biosynthesis protein C-terminal domain-containing protein</fullName>
    </recommendedName>
</protein>
<comment type="caution">
    <text evidence="7">The sequence shown here is derived from an EMBL/GenBank/DDBJ whole genome shotgun (WGS) entry which is preliminary data.</text>
</comment>
<feature type="transmembrane region" description="Helical" evidence="6">
    <location>
        <begin position="341"/>
        <end position="359"/>
    </location>
</feature>
<evidence type="ECO:0000256" key="3">
    <source>
        <dbReference type="ARBA" id="ARBA00022692"/>
    </source>
</evidence>
<feature type="transmembrane region" description="Helical" evidence="6">
    <location>
        <begin position="244"/>
        <end position="268"/>
    </location>
</feature>
<accession>A0ABQ3UQJ4</accession>
<proteinExistence type="predicted"/>
<feature type="transmembrane region" description="Helical" evidence="6">
    <location>
        <begin position="219"/>
        <end position="237"/>
    </location>
</feature>
<evidence type="ECO:0000256" key="4">
    <source>
        <dbReference type="ARBA" id="ARBA00022989"/>
    </source>
</evidence>
<keyword evidence="2" id="KW-1003">Cell membrane</keyword>
<feature type="transmembrane region" description="Helical" evidence="6">
    <location>
        <begin position="496"/>
        <end position="517"/>
    </location>
</feature>
<feature type="transmembrane region" description="Helical" evidence="6">
    <location>
        <begin position="406"/>
        <end position="428"/>
    </location>
</feature>
<keyword evidence="5 6" id="KW-0472">Membrane</keyword>
<evidence type="ECO:0000313" key="7">
    <source>
        <dbReference type="EMBL" id="GHO54975.1"/>
    </source>
</evidence>
<organism evidence="7 8">
    <name type="scientific">Ktedonobacter robiniae</name>
    <dbReference type="NCBI Taxonomy" id="2778365"/>
    <lineage>
        <taxon>Bacteria</taxon>
        <taxon>Bacillati</taxon>
        <taxon>Chloroflexota</taxon>
        <taxon>Ktedonobacteria</taxon>
        <taxon>Ktedonobacterales</taxon>
        <taxon>Ktedonobacteraceae</taxon>
        <taxon>Ktedonobacter</taxon>
    </lineage>
</organism>
<dbReference type="Pfam" id="PF01943">
    <property type="entry name" value="Polysacc_synt"/>
    <property type="match status" value="1"/>
</dbReference>
<dbReference type="PANTHER" id="PTHR30250">
    <property type="entry name" value="PST FAMILY PREDICTED COLANIC ACID TRANSPORTER"/>
    <property type="match status" value="1"/>
</dbReference>
<evidence type="ECO:0008006" key="9">
    <source>
        <dbReference type="Google" id="ProtNLM"/>
    </source>
</evidence>
<keyword evidence="8" id="KW-1185">Reference proteome</keyword>
<keyword evidence="4 6" id="KW-1133">Transmembrane helix</keyword>
<dbReference type="InterPro" id="IPR002797">
    <property type="entry name" value="Polysacc_synth"/>
</dbReference>
<feature type="transmembrane region" description="Helical" evidence="6">
    <location>
        <begin position="468"/>
        <end position="490"/>
    </location>
</feature>
<feature type="transmembrane region" description="Helical" evidence="6">
    <location>
        <begin position="274"/>
        <end position="297"/>
    </location>
</feature>
<feature type="transmembrane region" description="Helical" evidence="6">
    <location>
        <begin position="434"/>
        <end position="456"/>
    </location>
</feature>
<reference evidence="7 8" key="1">
    <citation type="journal article" date="2021" name="Int. J. Syst. Evol. Microbiol.">
        <title>Reticulibacter mediterranei gen. nov., sp. nov., within the new family Reticulibacteraceae fam. nov., and Ktedonospora formicarum gen. nov., sp. nov., Ktedonobacter robiniae sp. nov., Dictyobacter formicarum sp. nov. and Dictyobacter arantiisoli sp. nov., belonging to the class Ktedonobacteria.</title>
        <authorList>
            <person name="Yabe S."/>
            <person name="Zheng Y."/>
            <person name="Wang C.M."/>
            <person name="Sakai Y."/>
            <person name="Abe K."/>
            <person name="Yokota A."/>
            <person name="Donadio S."/>
            <person name="Cavaletti L."/>
            <person name="Monciardini P."/>
        </authorList>
    </citation>
    <scope>NUCLEOTIDE SEQUENCE [LARGE SCALE GENOMIC DNA]</scope>
    <source>
        <strain evidence="7 8">SOSP1-30</strain>
    </source>
</reference>
<evidence type="ECO:0000313" key="8">
    <source>
        <dbReference type="Proteomes" id="UP000654345"/>
    </source>
</evidence>